<dbReference type="PROSITE" id="PS00086">
    <property type="entry name" value="CYTOCHROME_P450"/>
    <property type="match status" value="1"/>
</dbReference>
<feature type="binding site" description="axial binding residue" evidence="7">
    <location>
        <position position="462"/>
    </location>
    <ligand>
        <name>heme</name>
        <dbReference type="ChEBI" id="CHEBI:30413"/>
    </ligand>
    <ligandPart>
        <name>Fe</name>
        <dbReference type="ChEBI" id="CHEBI:18248"/>
    </ligandPart>
</feature>
<gene>
    <name evidence="10" type="ORF">BCR34DRAFT_570612</name>
</gene>
<keyword evidence="7 8" id="KW-0349">Heme</keyword>
<keyword evidence="6 8" id="KW-0503">Monooxygenase</keyword>
<dbReference type="PANTHER" id="PTHR24305">
    <property type="entry name" value="CYTOCHROME P450"/>
    <property type="match status" value="1"/>
</dbReference>
<dbReference type="PRINTS" id="PR00385">
    <property type="entry name" value="P450"/>
</dbReference>
<dbReference type="GO" id="GO:0004497">
    <property type="term" value="F:monooxygenase activity"/>
    <property type="evidence" value="ECO:0007669"/>
    <property type="project" value="UniProtKB-KW"/>
</dbReference>
<feature type="transmembrane region" description="Helical" evidence="9">
    <location>
        <begin position="12"/>
        <end position="35"/>
    </location>
</feature>
<dbReference type="OrthoDB" id="3945418at2759"/>
<name>A0A1Y1ZBD8_9PLEO</name>
<keyword evidence="5 7" id="KW-0408">Iron</keyword>
<evidence type="ECO:0000256" key="4">
    <source>
        <dbReference type="ARBA" id="ARBA00023002"/>
    </source>
</evidence>
<dbReference type="Pfam" id="PF00067">
    <property type="entry name" value="p450"/>
    <property type="match status" value="1"/>
</dbReference>
<keyword evidence="9" id="KW-0472">Membrane</keyword>
<organism evidence="10 11">
    <name type="scientific">Clohesyomyces aquaticus</name>
    <dbReference type="NCBI Taxonomy" id="1231657"/>
    <lineage>
        <taxon>Eukaryota</taxon>
        <taxon>Fungi</taxon>
        <taxon>Dikarya</taxon>
        <taxon>Ascomycota</taxon>
        <taxon>Pezizomycotina</taxon>
        <taxon>Dothideomycetes</taxon>
        <taxon>Pleosporomycetidae</taxon>
        <taxon>Pleosporales</taxon>
        <taxon>Lindgomycetaceae</taxon>
        <taxon>Clohesyomyces</taxon>
    </lineage>
</organism>
<dbReference type="AlphaFoldDB" id="A0A1Y1ZBD8"/>
<comment type="caution">
    <text evidence="10">The sequence shown here is derived from an EMBL/GenBank/DDBJ whole genome shotgun (WGS) entry which is preliminary data.</text>
</comment>
<evidence type="ECO:0000256" key="6">
    <source>
        <dbReference type="ARBA" id="ARBA00023033"/>
    </source>
</evidence>
<dbReference type="SUPFAM" id="SSF48264">
    <property type="entry name" value="Cytochrome P450"/>
    <property type="match status" value="1"/>
</dbReference>
<keyword evidence="3 7" id="KW-0479">Metal-binding</keyword>
<accession>A0A1Y1ZBD8</accession>
<dbReference type="EMBL" id="MCFA01000108">
    <property type="protein sequence ID" value="ORY07559.1"/>
    <property type="molecule type" value="Genomic_DNA"/>
</dbReference>
<sequence>MAPFSSSILELYTSLGLVATASLAFITYTITLYAYRIYFSPLSHIPGPKLAAATRWYEFYYDAILVGKYYEQIEQMHKKYGPIVRITPYEVHINDPKYFNELYNVAKKLDKDPWYYSWLSRNGSIFATIDADHHKLRSSVIKRYFSTASISRIEPVLKTHFAVFCRRLQECREQKKPIPLSDAYRSLAVDVITDLSVPKSYNLLETEDFGAVHTKFIGNMTKFSLANRHLLYVNDILMATPRWVVGLQGPTPLAIFDELKRQEAQAVAVIENQGKPIGSKSFPVIMNEVYKSDLPPEEKVLRRLTDEIAILIGAGSETTGATMETITYHILANPPILKQLKEELENSFSSGEAVDDVLSYKVLEPLPYLNACVQEGLRLATGVSGRLPRINNFQPTTYTSSQTGKAYHIPKGTPMSMTIRELHYNPDLFPDPTKFDPVRWLGDERLKNEKWFAAFGRGSRSCVGLNLARAELLMVVGNLFGKFNVRLADGVDRSDIEMAHDCFAPFVKSDSKGLNVDVLE</sequence>
<dbReference type="GO" id="GO:0016705">
    <property type="term" value="F:oxidoreductase activity, acting on paired donors, with incorporation or reduction of molecular oxygen"/>
    <property type="evidence" value="ECO:0007669"/>
    <property type="project" value="InterPro"/>
</dbReference>
<dbReference type="GO" id="GO:0005506">
    <property type="term" value="F:iron ion binding"/>
    <property type="evidence" value="ECO:0007669"/>
    <property type="project" value="InterPro"/>
</dbReference>
<dbReference type="Gene3D" id="1.10.630.10">
    <property type="entry name" value="Cytochrome P450"/>
    <property type="match status" value="1"/>
</dbReference>
<evidence type="ECO:0000313" key="10">
    <source>
        <dbReference type="EMBL" id="ORY07559.1"/>
    </source>
</evidence>
<comment type="cofactor">
    <cofactor evidence="1 7">
        <name>heme</name>
        <dbReference type="ChEBI" id="CHEBI:30413"/>
    </cofactor>
</comment>
<dbReference type="InterPro" id="IPR017972">
    <property type="entry name" value="Cyt_P450_CS"/>
</dbReference>
<keyword evidence="9" id="KW-0812">Transmembrane</keyword>
<dbReference type="PANTHER" id="PTHR24305:SF157">
    <property type="entry name" value="N-ACETYLTRYPTOPHAN 6-HYDROXYLASE IVOC-RELATED"/>
    <property type="match status" value="1"/>
</dbReference>
<dbReference type="PRINTS" id="PR00465">
    <property type="entry name" value="EP450IV"/>
</dbReference>
<evidence type="ECO:0000313" key="11">
    <source>
        <dbReference type="Proteomes" id="UP000193144"/>
    </source>
</evidence>
<protein>
    <submittedName>
        <fullName evidence="10">Putative cytochrome P450</fullName>
    </submittedName>
</protein>
<keyword evidence="9" id="KW-1133">Transmembrane helix</keyword>
<evidence type="ECO:0000256" key="5">
    <source>
        <dbReference type="ARBA" id="ARBA00023004"/>
    </source>
</evidence>
<proteinExistence type="inferred from homology"/>
<evidence type="ECO:0000256" key="9">
    <source>
        <dbReference type="SAM" id="Phobius"/>
    </source>
</evidence>
<dbReference type="GO" id="GO:0020037">
    <property type="term" value="F:heme binding"/>
    <property type="evidence" value="ECO:0007669"/>
    <property type="project" value="InterPro"/>
</dbReference>
<evidence type="ECO:0000256" key="7">
    <source>
        <dbReference type="PIRSR" id="PIRSR602403-1"/>
    </source>
</evidence>
<dbReference type="STRING" id="1231657.A0A1Y1ZBD8"/>
<dbReference type="InterPro" id="IPR001128">
    <property type="entry name" value="Cyt_P450"/>
</dbReference>
<evidence type="ECO:0000256" key="2">
    <source>
        <dbReference type="ARBA" id="ARBA00010617"/>
    </source>
</evidence>
<comment type="similarity">
    <text evidence="2 8">Belongs to the cytochrome P450 family.</text>
</comment>
<evidence type="ECO:0000256" key="1">
    <source>
        <dbReference type="ARBA" id="ARBA00001971"/>
    </source>
</evidence>
<keyword evidence="4 8" id="KW-0560">Oxidoreductase</keyword>
<evidence type="ECO:0000256" key="3">
    <source>
        <dbReference type="ARBA" id="ARBA00022723"/>
    </source>
</evidence>
<dbReference type="InterPro" id="IPR002403">
    <property type="entry name" value="Cyt_P450_E_grp-IV"/>
</dbReference>
<dbReference type="Proteomes" id="UP000193144">
    <property type="component" value="Unassembled WGS sequence"/>
</dbReference>
<dbReference type="InterPro" id="IPR036396">
    <property type="entry name" value="Cyt_P450_sf"/>
</dbReference>
<dbReference type="InterPro" id="IPR050121">
    <property type="entry name" value="Cytochrome_P450_monoxygenase"/>
</dbReference>
<keyword evidence="11" id="KW-1185">Reference proteome</keyword>
<evidence type="ECO:0000256" key="8">
    <source>
        <dbReference type="RuleBase" id="RU000461"/>
    </source>
</evidence>
<reference evidence="10 11" key="1">
    <citation type="submission" date="2016-07" db="EMBL/GenBank/DDBJ databases">
        <title>Pervasive Adenine N6-methylation of Active Genes in Fungi.</title>
        <authorList>
            <consortium name="DOE Joint Genome Institute"/>
            <person name="Mondo S.J."/>
            <person name="Dannebaum R.O."/>
            <person name="Kuo R.C."/>
            <person name="Labutti K."/>
            <person name="Haridas S."/>
            <person name="Kuo A."/>
            <person name="Salamov A."/>
            <person name="Ahrendt S.R."/>
            <person name="Lipzen A."/>
            <person name="Sullivan W."/>
            <person name="Andreopoulos W.B."/>
            <person name="Clum A."/>
            <person name="Lindquist E."/>
            <person name="Daum C."/>
            <person name="Ramamoorthy G.K."/>
            <person name="Gryganskyi A."/>
            <person name="Culley D."/>
            <person name="Magnuson J.K."/>
            <person name="James T.Y."/>
            <person name="O'Malley M.A."/>
            <person name="Stajich J.E."/>
            <person name="Spatafora J.W."/>
            <person name="Visel A."/>
            <person name="Grigoriev I.V."/>
        </authorList>
    </citation>
    <scope>NUCLEOTIDE SEQUENCE [LARGE SCALE GENOMIC DNA]</scope>
    <source>
        <strain evidence="10 11">CBS 115471</strain>
    </source>
</reference>
<dbReference type="CDD" id="cd11062">
    <property type="entry name" value="CYP58-like"/>
    <property type="match status" value="1"/>
</dbReference>